<proteinExistence type="predicted"/>
<protein>
    <recommendedName>
        <fullName evidence="5">PTTG1IP</fullName>
    </recommendedName>
</protein>
<dbReference type="InterPro" id="IPR052304">
    <property type="entry name" value="PTTG1IP"/>
</dbReference>
<evidence type="ECO:0008006" key="5">
    <source>
        <dbReference type="Google" id="ProtNLM"/>
    </source>
</evidence>
<gene>
    <name evidence="3" type="ORF">KUTeg_011429</name>
</gene>
<evidence type="ECO:0000256" key="1">
    <source>
        <dbReference type="SAM" id="MobiDB-lite"/>
    </source>
</evidence>
<name>A0ABQ9F0S3_TEGGR</name>
<dbReference type="Proteomes" id="UP001217089">
    <property type="component" value="Unassembled WGS sequence"/>
</dbReference>
<dbReference type="PANTHER" id="PTHR15191">
    <property type="entry name" value="PROTEIN CBG20567"/>
    <property type="match status" value="1"/>
</dbReference>
<comment type="caution">
    <text evidence="3">The sequence shown here is derived from an EMBL/GenBank/DDBJ whole genome shotgun (WGS) entry which is preliminary data.</text>
</comment>
<keyword evidence="2" id="KW-0812">Transmembrane</keyword>
<feature type="region of interest" description="Disordered" evidence="1">
    <location>
        <begin position="115"/>
        <end position="141"/>
    </location>
</feature>
<dbReference type="EMBL" id="JARBDR010000612">
    <property type="protein sequence ID" value="KAJ8311019.1"/>
    <property type="molecule type" value="Genomic_DNA"/>
</dbReference>
<sequence>MPINILVDFVLNQSLSFLYMASKIGYQIGIPEEIKKFYKTKADILFKSAKDPARGDIQQTDKGYSDLSNDKLPNSMNFEALIITMAVIGGIILLALTVCICCCCCCKNKKSKYAKEDAKMERKTEERKAKQSEKRAERKARTDEIRRKYGLIKEDNPYQRFDEA</sequence>
<feature type="transmembrane region" description="Helical" evidence="2">
    <location>
        <begin position="80"/>
        <end position="106"/>
    </location>
</feature>
<evidence type="ECO:0000256" key="2">
    <source>
        <dbReference type="SAM" id="Phobius"/>
    </source>
</evidence>
<accession>A0ABQ9F0S3</accession>
<reference evidence="3 4" key="1">
    <citation type="submission" date="2022-12" db="EMBL/GenBank/DDBJ databases">
        <title>Chromosome-level genome of Tegillarca granosa.</title>
        <authorList>
            <person name="Kim J."/>
        </authorList>
    </citation>
    <scope>NUCLEOTIDE SEQUENCE [LARGE SCALE GENOMIC DNA]</scope>
    <source>
        <strain evidence="3">Teg-2019</strain>
        <tissue evidence="3">Adductor muscle</tissue>
    </source>
</reference>
<evidence type="ECO:0000313" key="3">
    <source>
        <dbReference type="EMBL" id="KAJ8311019.1"/>
    </source>
</evidence>
<organism evidence="3 4">
    <name type="scientific">Tegillarca granosa</name>
    <name type="common">Malaysian cockle</name>
    <name type="synonym">Anadara granosa</name>
    <dbReference type="NCBI Taxonomy" id="220873"/>
    <lineage>
        <taxon>Eukaryota</taxon>
        <taxon>Metazoa</taxon>
        <taxon>Spiralia</taxon>
        <taxon>Lophotrochozoa</taxon>
        <taxon>Mollusca</taxon>
        <taxon>Bivalvia</taxon>
        <taxon>Autobranchia</taxon>
        <taxon>Pteriomorphia</taxon>
        <taxon>Arcoida</taxon>
        <taxon>Arcoidea</taxon>
        <taxon>Arcidae</taxon>
        <taxon>Tegillarca</taxon>
    </lineage>
</organism>
<keyword evidence="4" id="KW-1185">Reference proteome</keyword>
<evidence type="ECO:0000313" key="4">
    <source>
        <dbReference type="Proteomes" id="UP001217089"/>
    </source>
</evidence>
<keyword evidence="2" id="KW-1133">Transmembrane helix</keyword>
<keyword evidence="2" id="KW-0472">Membrane</keyword>
<dbReference type="PANTHER" id="PTHR15191:SF3">
    <property type="entry name" value="PITUITARY TUMOR-TRANSFORMING GENE PROTEIN-BINDING FACTOR"/>
    <property type="match status" value="1"/>
</dbReference>